<proteinExistence type="predicted"/>
<comment type="caution">
    <text evidence="1">The sequence shown here is derived from an EMBL/GenBank/DDBJ whole genome shotgun (WGS) entry which is preliminary data.</text>
</comment>
<sequence>MAHLQYSIKDKGFYVSTRRDLNLGWVFLNDNGEPINQAQGQDLTSYEQMLVNWRSLNPKKRKRRRLNLKQGGKKND</sequence>
<accession>A0A0F9IUP2</accession>
<reference evidence="1" key="1">
    <citation type="journal article" date="2015" name="Nature">
        <title>Complex archaea that bridge the gap between prokaryotes and eukaryotes.</title>
        <authorList>
            <person name="Spang A."/>
            <person name="Saw J.H."/>
            <person name="Jorgensen S.L."/>
            <person name="Zaremba-Niedzwiedzka K."/>
            <person name="Martijn J."/>
            <person name="Lind A.E."/>
            <person name="van Eijk R."/>
            <person name="Schleper C."/>
            <person name="Guy L."/>
            <person name="Ettema T.J."/>
        </authorList>
    </citation>
    <scope>NUCLEOTIDE SEQUENCE</scope>
</reference>
<dbReference type="EMBL" id="LAZR01018162">
    <property type="protein sequence ID" value="KKL97465.1"/>
    <property type="molecule type" value="Genomic_DNA"/>
</dbReference>
<name>A0A0F9IUP2_9ZZZZ</name>
<evidence type="ECO:0000313" key="1">
    <source>
        <dbReference type="EMBL" id="KKL97465.1"/>
    </source>
</evidence>
<dbReference type="AlphaFoldDB" id="A0A0F9IUP2"/>
<protein>
    <submittedName>
        <fullName evidence="1">Uncharacterized protein</fullName>
    </submittedName>
</protein>
<gene>
    <name evidence="1" type="ORF">LCGC14_1834180</name>
</gene>
<organism evidence="1">
    <name type="scientific">marine sediment metagenome</name>
    <dbReference type="NCBI Taxonomy" id="412755"/>
    <lineage>
        <taxon>unclassified sequences</taxon>
        <taxon>metagenomes</taxon>
        <taxon>ecological metagenomes</taxon>
    </lineage>
</organism>